<dbReference type="Pfam" id="PF00293">
    <property type="entry name" value="NUDIX"/>
    <property type="match status" value="1"/>
</dbReference>
<evidence type="ECO:0000256" key="1">
    <source>
        <dbReference type="ARBA" id="ARBA00001946"/>
    </source>
</evidence>
<feature type="region of interest" description="Disordered" evidence="5">
    <location>
        <begin position="145"/>
        <end position="167"/>
    </location>
</feature>
<dbReference type="InterPro" id="IPR000086">
    <property type="entry name" value="NUDIX_hydrolase_dom"/>
</dbReference>
<name>A0A931B7H2_9ACTN</name>
<dbReference type="InterPro" id="IPR020084">
    <property type="entry name" value="NUDIX_hydrolase_CS"/>
</dbReference>
<dbReference type="InterPro" id="IPR020476">
    <property type="entry name" value="Nudix_hydrolase"/>
</dbReference>
<dbReference type="PANTHER" id="PTHR43046">
    <property type="entry name" value="GDP-MANNOSE MANNOSYL HYDROLASE"/>
    <property type="match status" value="1"/>
</dbReference>
<dbReference type="PANTHER" id="PTHR43046:SF14">
    <property type="entry name" value="MUTT_NUDIX FAMILY PROTEIN"/>
    <property type="match status" value="1"/>
</dbReference>
<evidence type="ECO:0000259" key="6">
    <source>
        <dbReference type="PROSITE" id="PS51462"/>
    </source>
</evidence>
<dbReference type="Proteomes" id="UP000657385">
    <property type="component" value="Unassembled WGS sequence"/>
</dbReference>
<dbReference type="GO" id="GO:0016787">
    <property type="term" value="F:hydrolase activity"/>
    <property type="evidence" value="ECO:0007669"/>
    <property type="project" value="UniProtKB-KW"/>
</dbReference>
<dbReference type="PROSITE" id="PS00893">
    <property type="entry name" value="NUDIX_BOX"/>
    <property type="match status" value="1"/>
</dbReference>
<dbReference type="InterPro" id="IPR015797">
    <property type="entry name" value="NUDIX_hydrolase-like_dom_sf"/>
</dbReference>
<sequence length="167" mass="18320">MTEHPTNRLAVSVIVHDKAADTIATVHYGERSWTAPAWTIPGGKADSGEMIHHAAARELREETGLAVDPDDLTLVHTIQVEQGWDGQGGFMLFVFATTVWSGTLTNIEENKHLDVAWSPVTDLPRPMFPTSRTAIDAYLAGEPAFSTHAGHTTPRDENRVPLTLEQQ</sequence>
<dbReference type="AlphaFoldDB" id="A0A931B7H2"/>
<evidence type="ECO:0000313" key="7">
    <source>
        <dbReference type="EMBL" id="MBF9071844.1"/>
    </source>
</evidence>
<reference evidence="7" key="1">
    <citation type="submission" date="2020-11" db="EMBL/GenBank/DDBJ databases">
        <title>Isolation and identification of active actinomycetes.</title>
        <authorList>
            <person name="Yu B."/>
        </authorList>
    </citation>
    <scope>NUCLEOTIDE SEQUENCE</scope>
    <source>
        <strain evidence="7">NEAU-YB345</strain>
    </source>
</reference>
<dbReference type="RefSeq" id="WP_196197004.1">
    <property type="nucleotide sequence ID" value="NZ_JADPRT010000013.1"/>
</dbReference>
<organism evidence="7 8">
    <name type="scientific">Streptacidiphilus fuscans</name>
    <dbReference type="NCBI Taxonomy" id="2789292"/>
    <lineage>
        <taxon>Bacteria</taxon>
        <taxon>Bacillati</taxon>
        <taxon>Actinomycetota</taxon>
        <taxon>Actinomycetes</taxon>
        <taxon>Kitasatosporales</taxon>
        <taxon>Streptomycetaceae</taxon>
        <taxon>Streptacidiphilus</taxon>
    </lineage>
</organism>
<keyword evidence="8" id="KW-1185">Reference proteome</keyword>
<protein>
    <submittedName>
        <fullName evidence="7">NUDIX domain-containing protein</fullName>
    </submittedName>
</protein>
<dbReference type="PRINTS" id="PR00502">
    <property type="entry name" value="NUDIXFAMILY"/>
</dbReference>
<dbReference type="PROSITE" id="PS51462">
    <property type="entry name" value="NUDIX"/>
    <property type="match status" value="1"/>
</dbReference>
<comment type="similarity">
    <text evidence="2 4">Belongs to the Nudix hydrolase family.</text>
</comment>
<keyword evidence="3 4" id="KW-0378">Hydrolase</keyword>
<gene>
    <name evidence="7" type="ORF">I2501_27855</name>
</gene>
<evidence type="ECO:0000256" key="4">
    <source>
        <dbReference type="RuleBase" id="RU003476"/>
    </source>
</evidence>
<evidence type="ECO:0000256" key="3">
    <source>
        <dbReference type="ARBA" id="ARBA00022801"/>
    </source>
</evidence>
<evidence type="ECO:0000313" key="8">
    <source>
        <dbReference type="Proteomes" id="UP000657385"/>
    </source>
</evidence>
<comment type="cofactor">
    <cofactor evidence="1">
        <name>Mg(2+)</name>
        <dbReference type="ChEBI" id="CHEBI:18420"/>
    </cofactor>
</comment>
<accession>A0A931B7H2</accession>
<proteinExistence type="inferred from homology"/>
<comment type="caution">
    <text evidence="7">The sequence shown here is derived from an EMBL/GenBank/DDBJ whole genome shotgun (WGS) entry which is preliminary data.</text>
</comment>
<evidence type="ECO:0000256" key="2">
    <source>
        <dbReference type="ARBA" id="ARBA00005582"/>
    </source>
</evidence>
<dbReference type="SUPFAM" id="SSF55811">
    <property type="entry name" value="Nudix"/>
    <property type="match status" value="1"/>
</dbReference>
<dbReference type="Gene3D" id="3.90.79.10">
    <property type="entry name" value="Nucleoside Triphosphate Pyrophosphohydrolase"/>
    <property type="match status" value="1"/>
</dbReference>
<feature type="domain" description="Nudix hydrolase" evidence="6">
    <location>
        <begin position="6"/>
        <end position="143"/>
    </location>
</feature>
<evidence type="ECO:0000256" key="5">
    <source>
        <dbReference type="SAM" id="MobiDB-lite"/>
    </source>
</evidence>
<dbReference type="EMBL" id="JADPRT010000013">
    <property type="protein sequence ID" value="MBF9071844.1"/>
    <property type="molecule type" value="Genomic_DNA"/>
</dbReference>